<dbReference type="InterPro" id="IPR013955">
    <property type="entry name" value="Rep_factor-A_C"/>
</dbReference>
<dbReference type="Proteomes" id="UP001620645">
    <property type="component" value="Unassembled WGS sequence"/>
</dbReference>
<dbReference type="InterPro" id="IPR012340">
    <property type="entry name" value="NA-bd_OB-fold"/>
</dbReference>
<dbReference type="AlphaFoldDB" id="A0ABD2I2D1"/>
<evidence type="ECO:0000259" key="2">
    <source>
        <dbReference type="Pfam" id="PF08646"/>
    </source>
</evidence>
<dbReference type="Pfam" id="PF08646">
    <property type="entry name" value="Rep_fac-A_C"/>
    <property type="match status" value="1"/>
</dbReference>
<feature type="compositionally biased region" description="Polar residues" evidence="1">
    <location>
        <begin position="186"/>
        <end position="196"/>
    </location>
</feature>
<name>A0ABD2I2D1_HETSC</name>
<dbReference type="Gene3D" id="2.40.50.140">
    <property type="entry name" value="Nucleic acid-binding proteins"/>
    <property type="match status" value="1"/>
</dbReference>
<sequence>MSLSRFQIPAKRPNADEEELENPKSLKDVLHYAGAGTFYITATIADLHYQVYDSCPLRVRGIPCRRKLPTNLTCDSCGQTVEKPVKNIYLKVVLQDRDDSTCTQRATIFSAVAEAFLGLKAIEVHEMDEQKLYGHFEAKLGKTVKAKVTIKEDNQNFSGLDWVVTRIYKSSEKKVNDAEKKAAENEGTSTKIARLD</sequence>
<feature type="domain" description="Replication factor A C-terminal" evidence="2">
    <location>
        <begin position="49"/>
        <end position="152"/>
    </location>
</feature>
<evidence type="ECO:0000313" key="3">
    <source>
        <dbReference type="EMBL" id="KAL3071340.1"/>
    </source>
</evidence>
<proteinExistence type="predicted"/>
<evidence type="ECO:0000313" key="4">
    <source>
        <dbReference type="Proteomes" id="UP001620645"/>
    </source>
</evidence>
<organism evidence="3 4">
    <name type="scientific">Heterodera schachtii</name>
    <name type="common">Sugarbeet cyst nematode worm</name>
    <name type="synonym">Tylenchus schachtii</name>
    <dbReference type="NCBI Taxonomy" id="97005"/>
    <lineage>
        <taxon>Eukaryota</taxon>
        <taxon>Metazoa</taxon>
        <taxon>Ecdysozoa</taxon>
        <taxon>Nematoda</taxon>
        <taxon>Chromadorea</taxon>
        <taxon>Rhabditida</taxon>
        <taxon>Tylenchina</taxon>
        <taxon>Tylenchomorpha</taxon>
        <taxon>Tylenchoidea</taxon>
        <taxon>Heteroderidae</taxon>
        <taxon>Heteroderinae</taxon>
        <taxon>Heterodera</taxon>
    </lineage>
</organism>
<accession>A0ABD2I2D1</accession>
<keyword evidence="4" id="KW-1185">Reference proteome</keyword>
<feature type="region of interest" description="Disordered" evidence="1">
    <location>
        <begin position="175"/>
        <end position="196"/>
    </location>
</feature>
<evidence type="ECO:0000256" key="1">
    <source>
        <dbReference type="SAM" id="MobiDB-lite"/>
    </source>
</evidence>
<comment type="caution">
    <text evidence="3">The sequence shown here is derived from an EMBL/GenBank/DDBJ whole genome shotgun (WGS) entry which is preliminary data.</text>
</comment>
<protein>
    <recommendedName>
        <fullName evidence="2">Replication factor A C-terminal domain-containing protein</fullName>
    </recommendedName>
</protein>
<gene>
    <name evidence="3" type="ORF">niasHS_017197</name>
</gene>
<reference evidence="3 4" key="1">
    <citation type="submission" date="2024-10" db="EMBL/GenBank/DDBJ databases">
        <authorList>
            <person name="Kim D."/>
        </authorList>
    </citation>
    <scope>NUCLEOTIDE SEQUENCE [LARGE SCALE GENOMIC DNA]</scope>
    <source>
        <strain evidence="3">Taebaek</strain>
    </source>
</reference>
<feature type="region of interest" description="Disordered" evidence="1">
    <location>
        <begin position="1"/>
        <end position="21"/>
    </location>
</feature>
<dbReference type="EMBL" id="JBICCN010000394">
    <property type="protein sequence ID" value="KAL3071340.1"/>
    <property type="molecule type" value="Genomic_DNA"/>
</dbReference>
<dbReference type="SUPFAM" id="SSF50249">
    <property type="entry name" value="Nucleic acid-binding proteins"/>
    <property type="match status" value="1"/>
</dbReference>
<feature type="compositionally biased region" description="Basic and acidic residues" evidence="1">
    <location>
        <begin position="175"/>
        <end position="184"/>
    </location>
</feature>